<keyword evidence="1" id="KW-1133">Transmembrane helix</keyword>
<dbReference type="EMBL" id="FQWT01000008">
    <property type="protein sequence ID" value="SHH89505.1"/>
    <property type="molecule type" value="Genomic_DNA"/>
</dbReference>
<dbReference type="AlphaFoldDB" id="A0A1M5WPH4"/>
<feature type="transmembrane region" description="Helical" evidence="1">
    <location>
        <begin position="7"/>
        <end position="24"/>
    </location>
</feature>
<reference evidence="3" key="1">
    <citation type="submission" date="2016-11" db="EMBL/GenBank/DDBJ databases">
        <authorList>
            <person name="Varghese N."/>
            <person name="Submissions S."/>
        </authorList>
    </citation>
    <scope>NUCLEOTIDE SEQUENCE [LARGE SCALE GENOMIC DNA]</scope>
    <source>
        <strain evidence="3">DSM 19055</strain>
    </source>
</reference>
<evidence type="ECO:0000313" key="2">
    <source>
        <dbReference type="EMBL" id="SHH89505.1"/>
    </source>
</evidence>
<feature type="transmembrane region" description="Helical" evidence="1">
    <location>
        <begin position="60"/>
        <end position="80"/>
    </location>
</feature>
<dbReference type="Proteomes" id="UP000184047">
    <property type="component" value="Unassembled WGS sequence"/>
</dbReference>
<evidence type="ECO:0000256" key="1">
    <source>
        <dbReference type="SAM" id="Phobius"/>
    </source>
</evidence>
<organism evidence="2 3">
    <name type="scientific">Chryseobacterium oranimense</name>
    <dbReference type="NCBI Taxonomy" id="421058"/>
    <lineage>
        <taxon>Bacteria</taxon>
        <taxon>Pseudomonadati</taxon>
        <taxon>Bacteroidota</taxon>
        <taxon>Flavobacteriia</taxon>
        <taxon>Flavobacteriales</taxon>
        <taxon>Weeksellaceae</taxon>
        <taxon>Chryseobacterium group</taxon>
        <taxon>Chryseobacterium</taxon>
    </lineage>
</organism>
<keyword evidence="1" id="KW-0472">Membrane</keyword>
<feature type="transmembrane region" description="Helical" evidence="1">
    <location>
        <begin position="104"/>
        <end position="124"/>
    </location>
</feature>
<name>A0A1M5WPH4_9FLAO</name>
<dbReference type="STRING" id="421058.SAMN05421866_4170"/>
<keyword evidence="3" id="KW-1185">Reference proteome</keyword>
<keyword evidence="1" id="KW-0812">Transmembrane</keyword>
<gene>
    <name evidence="2" type="ORF">SAMN05421866_4170</name>
</gene>
<proteinExistence type="predicted"/>
<accession>A0A1M5WPH4</accession>
<evidence type="ECO:0000313" key="3">
    <source>
        <dbReference type="Proteomes" id="UP000184047"/>
    </source>
</evidence>
<protein>
    <submittedName>
        <fullName evidence="2">Uncharacterized protein</fullName>
    </submittedName>
</protein>
<feature type="transmembrane region" description="Helical" evidence="1">
    <location>
        <begin position="30"/>
        <end position="48"/>
    </location>
</feature>
<sequence>MDFIIKLLHSLFFGVIFFIAFINYEKEKSIKPLHFIVLLLCLAVLIYLDTNYSVISNKLLFLLLIFSLSIVVLNLMKGFIHLEKNSLLKNNDYLRNNYKNVKKIFFSKIIPMMIFLYQLLIIWFPNIFEKMSQK</sequence>